<organism evidence="2 3">
    <name type="scientific">Plectus sambesii</name>
    <dbReference type="NCBI Taxonomy" id="2011161"/>
    <lineage>
        <taxon>Eukaryota</taxon>
        <taxon>Metazoa</taxon>
        <taxon>Ecdysozoa</taxon>
        <taxon>Nematoda</taxon>
        <taxon>Chromadorea</taxon>
        <taxon>Plectida</taxon>
        <taxon>Plectina</taxon>
        <taxon>Plectoidea</taxon>
        <taxon>Plectidae</taxon>
        <taxon>Plectus</taxon>
    </lineage>
</organism>
<dbReference type="AlphaFoldDB" id="A0A914X898"/>
<keyword evidence="2" id="KW-1185">Reference proteome</keyword>
<name>A0A914X898_9BILA</name>
<dbReference type="WBParaSite" id="PSAMB.scaffold6833size8715.g29198.t1">
    <property type="protein sequence ID" value="PSAMB.scaffold6833size8715.g29198.t1"/>
    <property type="gene ID" value="PSAMB.scaffold6833size8715.g29198"/>
</dbReference>
<protein>
    <submittedName>
        <fullName evidence="3">Uncharacterized protein</fullName>
    </submittedName>
</protein>
<dbReference type="Proteomes" id="UP000887566">
    <property type="component" value="Unplaced"/>
</dbReference>
<accession>A0A914X898</accession>
<evidence type="ECO:0000313" key="2">
    <source>
        <dbReference type="Proteomes" id="UP000887566"/>
    </source>
</evidence>
<evidence type="ECO:0000313" key="3">
    <source>
        <dbReference type="WBParaSite" id="PSAMB.scaffold6833size8715.g29198.t1"/>
    </source>
</evidence>
<feature type="region of interest" description="Disordered" evidence="1">
    <location>
        <begin position="137"/>
        <end position="157"/>
    </location>
</feature>
<evidence type="ECO:0000256" key="1">
    <source>
        <dbReference type="SAM" id="MobiDB-lite"/>
    </source>
</evidence>
<sequence>MCLSRRRVDPNCFSAPSHQTTSRSLYPALLHAFTMFSARSIELFCLRLQKLAVFKPSSPPSHITYDYPSAKERTHLSYFHRRAVKHGFDLAKYNRLKESIAEVERDLARLRDPLYQHLPATRLASLIAQSAVNHTVASSNTSSYSPPTSPRSSSSPS</sequence>
<proteinExistence type="predicted"/>
<reference evidence="3" key="1">
    <citation type="submission" date="2022-11" db="UniProtKB">
        <authorList>
            <consortium name="WormBaseParasite"/>
        </authorList>
    </citation>
    <scope>IDENTIFICATION</scope>
</reference>
<feature type="compositionally biased region" description="Low complexity" evidence="1">
    <location>
        <begin position="138"/>
        <end position="157"/>
    </location>
</feature>